<dbReference type="InterPro" id="IPR029039">
    <property type="entry name" value="Flavoprotein-like_sf"/>
</dbReference>
<evidence type="ECO:0000313" key="2">
    <source>
        <dbReference type="EMBL" id="SMX78143.1"/>
    </source>
</evidence>
<dbReference type="Pfam" id="PF03358">
    <property type="entry name" value="FMN_red"/>
    <property type="match status" value="1"/>
</dbReference>
<accession>A0A2H1ISH6</accession>
<comment type="caution">
    <text evidence="2">The sequence shown here is derived from an EMBL/GenBank/DDBJ whole genome shotgun (WGS) entry which is preliminary data.</text>
</comment>
<proteinExistence type="predicted"/>
<gene>
    <name evidence="2" type="ORF">BAUR9175_01648</name>
</gene>
<dbReference type="GO" id="GO:0010181">
    <property type="term" value="F:FMN binding"/>
    <property type="evidence" value="ECO:0007669"/>
    <property type="project" value="TreeGrafter"/>
</dbReference>
<dbReference type="SUPFAM" id="SSF52218">
    <property type="entry name" value="Flavoproteins"/>
    <property type="match status" value="1"/>
</dbReference>
<dbReference type="Proteomes" id="UP000234525">
    <property type="component" value="Unassembled WGS sequence"/>
</dbReference>
<dbReference type="AlphaFoldDB" id="A0A2H1ISH6"/>
<protein>
    <submittedName>
        <fullName evidence="2">NAD(P)H-dependent FMN reductase</fullName>
    </submittedName>
</protein>
<reference evidence="2" key="1">
    <citation type="submission" date="2017-03" db="EMBL/GenBank/DDBJ databases">
        <authorList>
            <person name="Monnet C."/>
        </authorList>
    </citation>
    <scope>NUCLEOTIDE SEQUENCE [LARGE SCALE GENOMIC DNA]</scope>
    <source>
        <strain evidence="2">ATCC 9175</strain>
    </source>
</reference>
<dbReference type="InterPro" id="IPR005025">
    <property type="entry name" value="FMN_Rdtase-like_dom"/>
</dbReference>
<dbReference type="PANTHER" id="PTHR30543:SF21">
    <property type="entry name" value="NAD(P)H-DEPENDENT FMN REDUCTASE LOT6"/>
    <property type="match status" value="1"/>
</dbReference>
<name>A0A2H1ISH6_BREAU</name>
<evidence type="ECO:0000259" key="1">
    <source>
        <dbReference type="Pfam" id="PF03358"/>
    </source>
</evidence>
<evidence type="ECO:0000313" key="3">
    <source>
        <dbReference type="Proteomes" id="UP000234525"/>
    </source>
</evidence>
<organism evidence="2 3">
    <name type="scientific">Brevibacterium aurantiacum</name>
    <dbReference type="NCBI Taxonomy" id="273384"/>
    <lineage>
        <taxon>Bacteria</taxon>
        <taxon>Bacillati</taxon>
        <taxon>Actinomycetota</taxon>
        <taxon>Actinomycetes</taxon>
        <taxon>Micrococcales</taxon>
        <taxon>Brevibacteriaceae</taxon>
        <taxon>Brevibacterium</taxon>
    </lineage>
</organism>
<keyword evidence="3" id="KW-1185">Reference proteome</keyword>
<sequence>MLFERGRTAVDCCVPNAQEQNYLTLHLAIEQRTDMLNIAIIPGTSRPQALNPQVVAWAKDQLAGREDVRAEVVDFGEFNLPLLDEVIPAGANMYQNDHTKAWGAKLNEFDAFIFVTPEYNHSISGSLKNALDFVASEFNHKVAGIVNYGADKGVRAAEHLRHILANYKLAVVRDQASFSLFTDFADGVFTPTEVSATPFASMADDLVAWGEALKSVREDSASEEQAA</sequence>
<dbReference type="Gene3D" id="3.40.50.360">
    <property type="match status" value="1"/>
</dbReference>
<dbReference type="InterPro" id="IPR050712">
    <property type="entry name" value="NAD(P)H-dep_reductase"/>
</dbReference>
<feature type="domain" description="NADPH-dependent FMN reductase-like" evidence="1">
    <location>
        <begin position="37"/>
        <end position="180"/>
    </location>
</feature>
<dbReference type="PANTHER" id="PTHR30543">
    <property type="entry name" value="CHROMATE REDUCTASE"/>
    <property type="match status" value="1"/>
</dbReference>
<dbReference type="GO" id="GO:0016491">
    <property type="term" value="F:oxidoreductase activity"/>
    <property type="evidence" value="ECO:0007669"/>
    <property type="project" value="InterPro"/>
</dbReference>
<dbReference type="EMBL" id="FXZB01000010">
    <property type="protein sequence ID" value="SMX78143.1"/>
    <property type="molecule type" value="Genomic_DNA"/>
</dbReference>
<dbReference type="GO" id="GO:0005829">
    <property type="term" value="C:cytosol"/>
    <property type="evidence" value="ECO:0007669"/>
    <property type="project" value="TreeGrafter"/>
</dbReference>